<dbReference type="Pfam" id="PF17862">
    <property type="entry name" value="AAA_lid_3"/>
    <property type="match status" value="1"/>
</dbReference>
<protein>
    <recommendedName>
        <fullName evidence="15">ATP-dependent zinc metalloprotease FtsH</fullName>
        <ecNumber evidence="15">3.4.24.-</ecNumber>
    </recommendedName>
</protein>
<comment type="caution">
    <text evidence="19">The sequence shown here is derived from an EMBL/GenBank/DDBJ whole genome shotgun (WGS) entry which is preliminary data.</text>
</comment>
<dbReference type="GO" id="GO:0004222">
    <property type="term" value="F:metalloendopeptidase activity"/>
    <property type="evidence" value="ECO:0007669"/>
    <property type="project" value="InterPro"/>
</dbReference>
<comment type="caution">
    <text evidence="15">Lacks conserved residue(s) required for the propagation of feature annotation.</text>
</comment>
<feature type="transmembrane region" description="Helical" evidence="15">
    <location>
        <begin position="205"/>
        <end position="226"/>
    </location>
</feature>
<dbReference type="SUPFAM" id="SSF140990">
    <property type="entry name" value="FtsH protease domain-like"/>
    <property type="match status" value="1"/>
</dbReference>
<feature type="transmembrane region" description="Helical" evidence="15">
    <location>
        <begin position="12"/>
        <end position="30"/>
    </location>
</feature>
<dbReference type="PANTHER" id="PTHR23076:SF97">
    <property type="entry name" value="ATP-DEPENDENT ZINC METALLOPROTEASE YME1L1"/>
    <property type="match status" value="1"/>
</dbReference>
<dbReference type="GO" id="GO:0016887">
    <property type="term" value="F:ATP hydrolysis activity"/>
    <property type="evidence" value="ECO:0007669"/>
    <property type="project" value="UniProtKB-UniRule"/>
</dbReference>
<feature type="transmembrane region" description="Helical" evidence="15">
    <location>
        <begin position="62"/>
        <end position="81"/>
    </location>
</feature>
<dbReference type="Gene3D" id="1.20.58.760">
    <property type="entry name" value="Peptidase M41"/>
    <property type="match status" value="1"/>
</dbReference>
<dbReference type="InterPro" id="IPR027417">
    <property type="entry name" value="P-loop_NTPase"/>
</dbReference>
<evidence type="ECO:0000256" key="4">
    <source>
        <dbReference type="ARBA" id="ARBA00022670"/>
    </source>
</evidence>
<dbReference type="GO" id="GO:0051301">
    <property type="term" value="P:cell division"/>
    <property type="evidence" value="ECO:0007669"/>
    <property type="project" value="UniProtKB-KW"/>
</dbReference>
<dbReference type="eggNOG" id="COG0465">
    <property type="taxonomic scope" value="Bacteria"/>
</dbReference>
<evidence type="ECO:0000256" key="15">
    <source>
        <dbReference type="HAMAP-Rule" id="MF_01458"/>
    </source>
</evidence>
<dbReference type="PROSITE" id="PS00674">
    <property type="entry name" value="AAA"/>
    <property type="match status" value="1"/>
</dbReference>
<evidence type="ECO:0000313" key="20">
    <source>
        <dbReference type="Proteomes" id="UP000019460"/>
    </source>
</evidence>
<evidence type="ECO:0000256" key="8">
    <source>
        <dbReference type="ARBA" id="ARBA00022801"/>
    </source>
</evidence>
<feature type="active site" evidence="15">
    <location>
        <position position="521"/>
    </location>
</feature>
<dbReference type="FunFam" id="3.40.50.300:FF:000001">
    <property type="entry name" value="ATP-dependent zinc metalloprotease FtsH"/>
    <property type="match status" value="1"/>
</dbReference>
<dbReference type="PATRIC" id="fig|1249627.3.peg.1929"/>
<dbReference type="InterPro" id="IPR000642">
    <property type="entry name" value="Peptidase_M41"/>
</dbReference>
<dbReference type="MEROPS" id="M41.013"/>
<sequence length="702" mass="75742">MPTPFWTTPESWPIWILGLTAFGSVAVLRLHPLRRSGSKQAPPPGGGPTTSPGREPPPAAAAFWWITLALLLAWNTLPFLFDGTPKVAKIPYSSFIEQVQQNNVAQVGIQGSEIAGELKTAKDWDPASGALSKAPSGDDRPQKSRADTSGTSSQPDSSSAHASAQTLEVTRFTTVFPSSVGDPQLMSTLERHGVAVAAAPQSEHYMARILGSLLPTALLVGFFWWMGRRAMQQQQSIFGAGKSQARRFVREEAPAVTFADVAGVDAAKGQLQEIVSILKSPERYRALGARTPRGVLLAGPPGTGKTLLARAVAGEAQVPFFSISGSEFVEMFVGVGASRVRNLFQEVKAAAPAILFVDELDAVGRRRGAGVGMVNDEREQTLNQLLVEMDGFDARTSVIVLAATNRPDVLDPALRRPGRFDREVILGLPDRNGRRAIIGIHTRALELADDVDPDALASITMGMSGAQLANLCNEAALVAARDAHARIQAQDFETALDRVLLGEALPLTLDADARRTVAYHESGHALVAWLTPEADPVHKVTIVPHGMALGVTEQRPEDDRYNLSRHYLMARLRVMLGGRGAEETVFEDVTTGAENDLVQATRQARHMVATWGMSELGLAAYESSGEDRFLGYELGQGRPYSEETARRIDAEVNRLLAESHAAVLSLLSSARDRLDALAQALLERETVGEEELVRILGPRPAR</sequence>
<evidence type="ECO:0000256" key="11">
    <source>
        <dbReference type="ARBA" id="ARBA00022989"/>
    </source>
</evidence>
<evidence type="ECO:0000256" key="17">
    <source>
        <dbReference type="SAM" id="MobiDB-lite"/>
    </source>
</evidence>
<keyword evidence="9 15" id="KW-0862">Zinc</keyword>
<reference evidence="19 20" key="1">
    <citation type="submission" date="2012-11" db="EMBL/GenBank/DDBJ databases">
        <title>Genome assembly of Thiorhodococcus sp. AK35.</title>
        <authorList>
            <person name="Nupur N."/>
            <person name="Khatri I."/>
            <person name="Subramanian S."/>
            <person name="Pinnaka A."/>
        </authorList>
    </citation>
    <scope>NUCLEOTIDE SEQUENCE [LARGE SCALE GENOMIC DNA]</scope>
    <source>
        <strain evidence="19 20">AK35</strain>
    </source>
</reference>
<evidence type="ECO:0000256" key="9">
    <source>
        <dbReference type="ARBA" id="ARBA00022833"/>
    </source>
</evidence>
<evidence type="ECO:0000256" key="16">
    <source>
        <dbReference type="RuleBase" id="RU003651"/>
    </source>
</evidence>
<keyword evidence="4 15" id="KW-0645">Protease</keyword>
<evidence type="ECO:0000256" key="6">
    <source>
        <dbReference type="ARBA" id="ARBA00022723"/>
    </source>
</evidence>
<keyword evidence="10 15" id="KW-0067">ATP-binding</keyword>
<comment type="subunit">
    <text evidence="15">Homohexamer.</text>
</comment>
<keyword evidence="20" id="KW-1185">Reference proteome</keyword>
<dbReference type="Pfam" id="PF06480">
    <property type="entry name" value="FtsH_ext"/>
    <property type="match status" value="1"/>
</dbReference>
<feature type="binding site" evidence="15">
    <location>
        <position position="596"/>
    </location>
    <ligand>
        <name>Zn(2+)</name>
        <dbReference type="ChEBI" id="CHEBI:29105"/>
        <note>catalytic</note>
    </ligand>
</feature>
<dbReference type="FunFam" id="1.10.8.60:FF:000001">
    <property type="entry name" value="ATP-dependent zinc metalloprotease FtsH"/>
    <property type="match status" value="1"/>
</dbReference>
<dbReference type="PANTHER" id="PTHR23076">
    <property type="entry name" value="METALLOPROTEASE M41 FTSH"/>
    <property type="match status" value="1"/>
</dbReference>
<keyword evidence="19" id="KW-0132">Cell division</keyword>
<dbReference type="FunFam" id="1.20.58.760:FF:000001">
    <property type="entry name" value="ATP-dependent zinc metalloprotease FtsH"/>
    <property type="match status" value="1"/>
</dbReference>
<dbReference type="SMART" id="SM00382">
    <property type="entry name" value="AAA"/>
    <property type="match status" value="1"/>
</dbReference>
<evidence type="ECO:0000256" key="12">
    <source>
        <dbReference type="ARBA" id="ARBA00023049"/>
    </source>
</evidence>
<dbReference type="STRING" id="1249627.D779_1480"/>
<dbReference type="Gene3D" id="1.10.8.60">
    <property type="match status" value="1"/>
</dbReference>
<dbReference type="GO" id="GO:0008270">
    <property type="term" value="F:zinc ion binding"/>
    <property type="evidence" value="ECO:0007669"/>
    <property type="project" value="UniProtKB-UniRule"/>
</dbReference>
<keyword evidence="5 15" id="KW-0812">Transmembrane</keyword>
<dbReference type="NCBIfam" id="TIGR01241">
    <property type="entry name" value="FtsH_fam"/>
    <property type="match status" value="1"/>
</dbReference>
<keyword evidence="11 15" id="KW-1133">Transmembrane helix</keyword>
<dbReference type="GO" id="GO:0005886">
    <property type="term" value="C:plasma membrane"/>
    <property type="evidence" value="ECO:0007669"/>
    <property type="project" value="UniProtKB-SubCell"/>
</dbReference>
<dbReference type="InterPro" id="IPR011546">
    <property type="entry name" value="Pept_M41_FtsH_extracell"/>
</dbReference>
<comment type="similarity">
    <text evidence="16">Belongs to the AAA ATPase family.</text>
</comment>
<evidence type="ECO:0000259" key="18">
    <source>
        <dbReference type="SMART" id="SM00382"/>
    </source>
</evidence>
<dbReference type="Gene3D" id="3.30.720.210">
    <property type="match status" value="1"/>
</dbReference>
<accession>W9V7K2</accession>
<evidence type="ECO:0000256" key="5">
    <source>
        <dbReference type="ARBA" id="ARBA00022692"/>
    </source>
</evidence>
<dbReference type="GO" id="GO:0006508">
    <property type="term" value="P:proteolysis"/>
    <property type="evidence" value="ECO:0007669"/>
    <property type="project" value="UniProtKB-KW"/>
</dbReference>
<feature type="domain" description="AAA+ ATPase" evidence="18">
    <location>
        <begin position="291"/>
        <end position="430"/>
    </location>
</feature>
<feature type="binding site" evidence="15">
    <location>
        <begin position="299"/>
        <end position="306"/>
    </location>
    <ligand>
        <name>ATP</name>
        <dbReference type="ChEBI" id="CHEBI:30616"/>
    </ligand>
</feature>
<gene>
    <name evidence="15" type="primary">ftsH</name>
    <name evidence="19" type="ORF">D779_1480</name>
</gene>
<evidence type="ECO:0000256" key="7">
    <source>
        <dbReference type="ARBA" id="ARBA00022741"/>
    </source>
</evidence>
<dbReference type="SUPFAM" id="SSF52540">
    <property type="entry name" value="P-loop containing nucleoside triphosphate hydrolases"/>
    <property type="match status" value="1"/>
</dbReference>
<comment type="similarity">
    <text evidence="2 15">In the C-terminal section; belongs to the peptidase M41 family.</text>
</comment>
<dbReference type="Pfam" id="PF01434">
    <property type="entry name" value="Peptidase_M41"/>
    <property type="match status" value="1"/>
</dbReference>
<feature type="region of interest" description="Disordered" evidence="17">
    <location>
        <begin position="36"/>
        <end position="57"/>
    </location>
</feature>
<dbReference type="EMBL" id="AONC01000027">
    <property type="protein sequence ID" value="EXJ15384.1"/>
    <property type="molecule type" value="Genomic_DNA"/>
</dbReference>
<evidence type="ECO:0000256" key="10">
    <source>
        <dbReference type="ARBA" id="ARBA00022840"/>
    </source>
</evidence>
<comment type="similarity">
    <text evidence="14 15">In the central section; belongs to the AAA ATPase family.</text>
</comment>
<dbReference type="HAMAP" id="MF_01458">
    <property type="entry name" value="FtsH"/>
    <property type="match status" value="1"/>
</dbReference>
<evidence type="ECO:0000256" key="13">
    <source>
        <dbReference type="ARBA" id="ARBA00023136"/>
    </source>
</evidence>
<keyword evidence="13 15" id="KW-0472">Membrane</keyword>
<evidence type="ECO:0000256" key="14">
    <source>
        <dbReference type="ARBA" id="ARBA00061570"/>
    </source>
</evidence>
<feature type="region of interest" description="Disordered" evidence="17">
    <location>
        <begin position="120"/>
        <end position="163"/>
    </location>
</feature>
<feature type="compositionally biased region" description="Low complexity" evidence="17">
    <location>
        <begin position="147"/>
        <end position="163"/>
    </location>
</feature>
<keyword evidence="19" id="KW-0131">Cell cycle</keyword>
<comment type="subcellular location">
    <subcellularLocation>
        <location evidence="15">Cell membrane</location>
        <topology evidence="15">Multi-pass membrane protein</topology>
        <orientation evidence="15">Cytoplasmic side</orientation>
    </subcellularLocation>
    <subcellularLocation>
        <location evidence="1">Membrane</location>
    </subcellularLocation>
</comment>
<feature type="binding site" evidence="15">
    <location>
        <position position="520"/>
    </location>
    <ligand>
        <name>Zn(2+)</name>
        <dbReference type="ChEBI" id="CHEBI:29105"/>
        <note>catalytic</note>
    </ligand>
</feature>
<keyword evidence="7 15" id="KW-0547">Nucleotide-binding</keyword>
<proteinExistence type="inferred from homology"/>
<evidence type="ECO:0000256" key="3">
    <source>
        <dbReference type="ARBA" id="ARBA00022475"/>
    </source>
</evidence>
<feature type="binding site" evidence="15">
    <location>
        <position position="524"/>
    </location>
    <ligand>
        <name>Zn(2+)</name>
        <dbReference type="ChEBI" id="CHEBI:29105"/>
        <note>catalytic</note>
    </ligand>
</feature>
<dbReference type="GO" id="GO:0030163">
    <property type="term" value="P:protein catabolic process"/>
    <property type="evidence" value="ECO:0007669"/>
    <property type="project" value="UniProtKB-UniRule"/>
</dbReference>
<organism evidence="19 20">
    <name type="scientific">Imhoffiella purpurea</name>
    <dbReference type="NCBI Taxonomy" id="1249627"/>
    <lineage>
        <taxon>Bacteria</taxon>
        <taxon>Pseudomonadati</taxon>
        <taxon>Pseudomonadota</taxon>
        <taxon>Gammaproteobacteria</taxon>
        <taxon>Chromatiales</taxon>
        <taxon>Chromatiaceae</taxon>
        <taxon>Imhoffiella</taxon>
    </lineage>
</organism>
<name>W9V7K2_9GAMM</name>
<evidence type="ECO:0000256" key="1">
    <source>
        <dbReference type="ARBA" id="ARBA00004370"/>
    </source>
</evidence>
<dbReference type="InterPro" id="IPR003959">
    <property type="entry name" value="ATPase_AAA_core"/>
</dbReference>
<dbReference type="GO" id="GO:0005524">
    <property type="term" value="F:ATP binding"/>
    <property type="evidence" value="ECO:0007669"/>
    <property type="project" value="UniProtKB-UniRule"/>
</dbReference>
<keyword evidence="8 15" id="KW-0378">Hydrolase</keyword>
<dbReference type="RefSeq" id="WP_052348008.1">
    <property type="nucleotide sequence ID" value="NZ_AONC01000027.1"/>
</dbReference>
<comment type="function">
    <text evidence="15">Acts as a processive, ATP-dependent zinc metallopeptidase for both cytoplasmic and membrane proteins. Plays a role in the quality control of integral membrane proteins.</text>
</comment>
<dbReference type="InterPro" id="IPR003593">
    <property type="entry name" value="AAA+_ATPase"/>
</dbReference>
<dbReference type="GO" id="GO:0004176">
    <property type="term" value="F:ATP-dependent peptidase activity"/>
    <property type="evidence" value="ECO:0007669"/>
    <property type="project" value="InterPro"/>
</dbReference>
<keyword evidence="6 15" id="KW-0479">Metal-binding</keyword>
<keyword evidence="12 15" id="KW-0482">Metalloprotease</keyword>
<dbReference type="Proteomes" id="UP000019460">
    <property type="component" value="Unassembled WGS sequence"/>
</dbReference>
<dbReference type="EC" id="3.4.24.-" evidence="15"/>
<evidence type="ECO:0000313" key="19">
    <source>
        <dbReference type="EMBL" id="EXJ15384.1"/>
    </source>
</evidence>
<keyword evidence="3 15" id="KW-1003">Cell membrane</keyword>
<dbReference type="InterPro" id="IPR041569">
    <property type="entry name" value="AAA_lid_3"/>
</dbReference>
<feature type="compositionally biased region" description="Basic and acidic residues" evidence="17">
    <location>
        <begin position="136"/>
        <end position="146"/>
    </location>
</feature>
<dbReference type="Pfam" id="PF00004">
    <property type="entry name" value="AAA"/>
    <property type="match status" value="1"/>
</dbReference>
<dbReference type="InterPro" id="IPR037219">
    <property type="entry name" value="Peptidase_M41-like"/>
</dbReference>
<dbReference type="InterPro" id="IPR005936">
    <property type="entry name" value="FtsH"/>
</dbReference>
<dbReference type="Gene3D" id="3.40.50.300">
    <property type="entry name" value="P-loop containing nucleotide triphosphate hydrolases"/>
    <property type="match status" value="1"/>
</dbReference>
<dbReference type="InterPro" id="IPR003960">
    <property type="entry name" value="ATPase_AAA_CS"/>
</dbReference>
<comment type="cofactor">
    <cofactor evidence="15">
        <name>Zn(2+)</name>
        <dbReference type="ChEBI" id="CHEBI:29105"/>
    </cofactor>
    <text evidence="15">Binds 1 zinc ion per subunit.</text>
</comment>
<dbReference type="CDD" id="cd19501">
    <property type="entry name" value="RecA-like_FtsH"/>
    <property type="match status" value="1"/>
</dbReference>
<evidence type="ECO:0000256" key="2">
    <source>
        <dbReference type="ARBA" id="ARBA00010044"/>
    </source>
</evidence>
<dbReference type="AlphaFoldDB" id="W9V7K2"/>